<sequence length="137" mass="15835">MVKAFIKYFLAVLILFLSVSIYALPLNQKAPADQTDQASVEEQHLLHNVSDEIAATLYVSKSKHHLEPYEIELEEDDDERSSLLKRASSTSKYLLVLCLALLLGYYHNPIKLRSPSNEQSYHFSLFKWCVLFQVFRI</sequence>
<dbReference type="AlphaFoldDB" id="A0A150XB81"/>
<evidence type="ECO:0000313" key="2">
    <source>
        <dbReference type="EMBL" id="KYG75999.1"/>
    </source>
</evidence>
<feature type="transmembrane region" description="Helical" evidence="1">
    <location>
        <begin position="6"/>
        <end position="24"/>
    </location>
</feature>
<gene>
    <name evidence="2" type="ORF">AWW68_09225</name>
</gene>
<evidence type="ECO:0000256" key="1">
    <source>
        <dbReference type="SAM" id="Phobius"/>
    </source>
</evidence>
<name>A0A150XB81_9BACT</name>
<proteinExistence type="predicted"/>
<accession>A0A150XB81</accession>
<keyword evidence="1" id="KW-0812">Transmembrane</keyword>
<reference evidence="2 3" key="1">
    <citation type="submission" date="2016-01" db="EMBL/GenBank/DDBJ databases">
        <title>Genome sequencing of Roseivirga spongicola UST030701-084.</title>
        <authorList>
            <person name="Selvaratnam C."/>
            <person name="Thevarajoo S."/>
            <person name="Goh K.M."/>
            <person name="Ee R."/>
            <person name="Chan K.-G."/>
            <person name="Chong C.S."/>
        </authorList>
    </citation>
    <scope>NUCLEOTIDE SEQUENCE [LARGE SCALE GENOMIC DNA]</scope>
    <source>
        <strain evidence="2 3">UST030701-084</strain>
    </source>
</reference>
<dbReference type="EMBL" id="LRPC01000012">
    <property type="protein sequence ID" value="KYG75999.1"/>
    <property type="molecule type" value="Genomic_DNA"/>
</dbReference>
<protein>
    <submittedName>
        <fullName evidence="2">Uncharacterized protein</fullName>
    </submittedName>
</protein>
<dbReference type="STRING" id="333140.AWW68_09225"/>
<dbReference type="Proteomes" id="UP000075606">
    <property type="component" value="Unassembled WGS sequence"/>
</dbReference>
<keyword evidence="3" id="KW-1185">Reference proteome</keyword>
<evidence type="ECO:0000313" key="3">
    <source>
        <dbReference type="Proteomes" id="UP000075606"/>
    </source>
</evidence>
<keyword evidence="1" id="KW-1133">Transmembrane helix</keyword>
<comment type="caution">
    <text evidence="2">The sequence shown here is derived from an EMBL/GenBank/DDBJ whole genome shotgun (WGS) entry which is preliminary data.</text>
</comment>
<organism evidence="2 3">
    <name type="scientific">Roseivirga spongicola</name>
    <dbReference type="NCBI Taxonomy" id="333140"/>
    <lineage>
        <taxon>Bacteria</taxon>
        <taxon>Pseudomonadati</taxon>
        <taxon>Bacteroidota</taxon>
        <taxon>Cytophagia</taxon>
        <taxon>Cytophagales</taxon>
        <taxon>Roseivirgaceae</taxon>
        <taxon>Roseivirga</taxon>
    </lineage>
</organism>
<dbReference type="RefSeq" id="WP_068220290.1">
    <property type="nucleotide sequence ID" value="NZ_LRPC01000012.1"/>
</dbReference>
<feature type="transmembrane region" description="Helical" evidence="1">
    <location>
        <begin position="90"/>
        <end position="107"/>
    </location>
</feature>
<keyword evidence="1" id="KW-0472">Membrane</keyword>